<dbReference type="Gene3D" id="3.30.240.20">
    <property type="entry name" value="bsu07140 like domains"/>
    <property type="match status" value="2"/>
</dbReference>
<dbReference type="Proteomes" id="UP000632659">
    <property type="component" value="Unassembled WGS sequence"/>
</dbReference>
<dbReference type="Pfam" id="PF04239">
    <property type="entry name" value="DUF421"/>
    <property type="match status" value="1"/>
</dbReference>
<dbReference type="EMBL" id="JACRTL010000001">
    <property type="protein sequence ID" value="MBC8610156.1"/>
    <property type="molecule type" value="Genomic_DNA"/>
</dbReference>
<dbReference type="GO" id="GO:0005886">
    <property type="term" value="C:plasma membrane"/>
    <property type="evidence" value="ECO:0007669"/>
    <property type="project" value="UniProtKB-SubCell"/>
</dbReference>
<evidence type="ECO:0000313" key="9">
    <source>
        <dbReference type="EMBL" id="MBC8610156.1"/>
    </source>
</evidence>
<dbReference type="PANTHER" id="PTHR34582:SF6">
    <property type="entry name" value="UPF0702 TRANSMEMBRANE PROTEIN YCAP"/>
    <property type="match status" value="1"/>
</dbReference>
<keyword evidence="5 7" id="KW-1133">Transmembrane helix</keyword>
<accession>A0A8J6PCW0</accession>
<organism evidence="9 10">
    <name type="scientific">Massiliimalia timonensis</name>
    <dbReference type="NCBI Taxonomy" id="1987501"/>
    <lineage>
        <taxon>Bacteria</taxon>
        <taxon>Bacillati</taxon>
        <taxon>Bacillota</taxon>
        <taxon>Clostridia</taxon>
        <taxon>Eubacteriales</taxon>
        <taxon>Oscillospiraceae</taxon>
        <taxon>Massiliimalia</taxon>
    </lineage>
</organism>
<comment type="caution">
    <text evidence="9">The sequence shown here is derived from an EMBL/GenBank/DDBJ whole genome shotgun (WGS) entry which is preliminary data.</text>
</comment>
<evidence type="ECO:0000256" key="4">
    <source>
        <dbReference type="ARBA" id="ARBA00022692"/>
    </source>
</evidence>
<evidence type="ECO:0000256" key="6">
    <source>
        <dbReference type="ARBA" id="ARBA00023136"/>
    </source>
</evidence>
<gene>
    <name evidence="9" type="ORF">H8702_03325</name>
</gene>
<evidence type="ECO:0000256" key="1">
    <source>
        <dbReference type="ARBA" id="ARBA00004651"/>
    </source>
</evidence>
<feature type="transmembrane region" description="Helical" evidence="7">
    <location>
        <begin position="34"/>
        <end position="57"/>
    </location>
</feature>
<evidence type="ECO:0000259" key="8">
    <source>
        <dbReference type="Pfam" id="PF04239"/>
    </source>
</evidence>
<name>A0A8J6PCW0_9FIRM</name>
<keyword evidence="3" id="KW-1003">Cell membrane</keyword>
<feature type="domain" description="YetF C-terminal" evidence="8">
    <location>
        <begin position="58"/>
        <end position="189"/>
    </location>
</feature>
<keyword evidence="4 7" id="KW-0812">Transmembrane</keyword>
<evidence type="ECO:0000256" key="2">
    <source>
        <dbReference type="ARBA" id="ARBA00006448"/>
    </source>
</evidence>
<dbReference type="InterPro" id="IPR007353">
    <property type="entry name" value="DUF421"/>
</dbReference>
<evidence type="ECO:0000256" key="7">
    <source>
        <dbReference type="SAM" id="Phobius"/>
    </source>
</evidence>
<dbReference type="AlphaFoldDB" id="A0A8J6PCW0"/>
<evidence type="ECO:0000313" key="10">
    <source>
        <dbReference type="Proteomes" id="UP000632659"/>
    </source>
</evidence>
<protein>
    <submittedName>
        <fullName evidence="9">DUF421 domain-containing protein</fullName>
    </submittedName>
</protein>
<comment type="similarity">
    <text evidence="2">Belongs to the UPF0702 family.</text>
</comment>
<dbReference type="InterPro" id="IPR023090">
    <property type="entry name" value="UPF0702_alpha/beta_dom_sf"/>
</dbReference>
<comment type="subcellular location">
    <subcellularLocation>
        <location evidence="1">Cell membrane</location>
        <topology evidence="1">Multi-pass membrane protein</topology>
    </subcellularLocation>
</comment>
<keyword evidence="6 7" id="KW-0472">Membrane</keyword>
<evidence type="ECO:0000256" key="3">
    <source>
        <dbReference type="ARBA" id="ARBA00022475"/>
    </source>
</evidence>
<reference evidence="9" key="1">
    <citation type="submission" date="2020-08" db="EMBL/GenBank/DDBJ databases">
        <title>Genome public.</title>
        <authorList>
            <person name="Liu C."/>
            <person name="Sun Q."/>
        </authorList>
    </citation>
    <scope>NUCLEOTIDE SEQUENCE</scope>
    <source>
        <strain evidence="9">NSJ-15</strain>
    </source>
</reference>
<sequence>MGKRQLGELQPTELVITILISNIASLPIEDTSIPMVTGAIPILVLVAFELYISNISLKSRKFRKFISGSPVFVIKNGVIDQKALHSLRFSIDDLMESLRAQNIFDIRDVDYAVVETTGSVSILQKFDSQTVTPNMLKLPGKNPAPPAIIISDGKIVRETMDHYNISEEWLMKILQKEKQSLKTIFLMTANKQLQYYIVPKKSE</sequence>
<evidence type="ECO:0000256" key="5">
    <source>
        <dbReference type="ARBA" id="ARBA00022989"/>
    </source>
</evidence>
<proteinExistence type="inferred from homology"/>
<dbReference type="PANTHER" id="PTHR34582">
    <property type="entry name" value="UPF0702 TRANSMEMBRANE PROTEIN YCAP"/>
    <property type="match status" value="1"/>
</dbReference>
<keyword evidence="10" id="KW-1185">Reference proteome</keyword>